<evidence type="ECO:0000259" key="1">
    <source>
        <dbReference type="Pfam" id="PF00535"/>
    </source>
</evidence>
<reference evidence="2" key="1">
    <citation type="submission" date="2020-12" db="EMBL/GenBank/DDBJ databases">
        <title>Snuella sp. nov., isolated from sediment in Incheon.</title>
        <authorList>
            <person name="Kim W."/>
        </authorList>
    </citation>
    <scope>NUCLEOTIDE SEQUENCE</scope>
    <source>
        <strain evidence="2">CAU 1569</strain>
    </source>
</reference>
<dbReference type="InterPro" id="IPR001173">
    <property type="entry name" value="Glyco_trans_2-like"/>
</dbReference>
<protein>
    <submittedName>
        <fullName evidence="2">Glycosyltransferase family 2 protein</fullName>
    </submittedName>
</protein>
<dbReference type="AlphaFoldDB" id="A0A8J7ITU3"/>
<name>A0A8J7ITU3_9FLAO</name>
<dbReference type="Proteomes" id="UP000610931">
    <property type="component" value="Unassembled WGS sequence"/>
</dbReference>
<dbReference type="Pfam" id="PF00535">
    <property type="entry name" value="Glycos_transf_2"/>
    <property type="match status" value="1"/>
</dbReference>
<dbReference type="Gene3D" id="3.90.550.10">
    <property type="entry name" value="Spore Coat Polysaccharide Biosynthesis Protein SpsA, Chain A"/>
    <property type="match status" value="1"/>
</dbReference>
<dbReference type="InterPro" id="IPR029044">
    <property type="entry name" value="Nucleotide-diphossugar_trans"/>
</dbReference>
<dbReference type="EMBL" id="JAELVQ010000007">
    <property type="protein sequence ID" value="MBJ6367895.1"/>
    <property type="molecule type" value="Genomic_DNA"/>
</dbReference>
<keyword evidence="3" id="KW-1185">Reference proteome</keyword>
<dbReference type="GO" id="GO:0016758">
    <property type="term" value="F:hexosyltransferase activity"/>
    <property type="evidence" value="ECO:0007669"/>
    <property type="project" value="UniProtKB-ARBA"/>
</dbReference>
<evidence type="ECO:0000313" key="3">
    <source>
        <dbReference type="Proteomes" id="UP000610931"/>
    </source>
</evidence>
<sequence length="288" mass="33752">MKHLVSICIPTYNGEAYLDQALHSAIVQTYSNIEIIVSDDASLDGTLKIVETYKQKTNIPISVYNHKPQGIGANWNNCVKQAKGDYIKFLFQDDILEPTCIDKMMQLALTNPKIGLVYCKRRFLYDTLTPQLKEYISFYGNLHSYWQDLTVEQGVMPGVCYLKDKEFLNSPKNKIGEPTVVLIKKTVFDTIGFFNEKLEQTLDCDYWYRLMTYYEVGFIDAVLVGFRLHDQQASYLNKARQLNETSLLYFQYYKHVFWQLHWKNRWKLLKLYQPIIKALVGIKRLLYA</sequence>
<dbReference type="PANTHER" id="PTHR22916:SF3">
    <property type="entry name" value="UDP-GLCNAC:BETAGAL BETA-1,3-N-ACETYLGLUCOSAMINYLTRANSFERASE-LIKE PROTEIN 1"/>
    <property type="match status" value="1"/>
</dbReference>
<dbReference type="RefSeq" id="WP_199114659.1">
    <property type="nucleotide sequence ID" value="NZ_JAELVQ010000007.1"/>
</dbReference>
<dbReference type="PANTHER" id="PTHR22916">
    <property type="entry name" value="GLYCOSYLTRANSFERASE"/>
    <property type="match status" value="1"/>
</dbReference>
<organism evidence="2 3">
    <name type="scientific">Snuella sedimenti</name>
    <dbReference type="NCBI Taxonomy" id="2798802"/>
    <lineage>
        <taxon>Bacteria</taxon>
        <taxon>Pseudomonadati</taxon>
        <taxon>Bacteroidota</taxon>
        <taxon>Flavobacteriia</taxon>
        <taxon>Flavobacteriales</taxon>
        <taxon>Flavobacteriaceae</taxon>
        <taxon>Snuella</taxon>
    </lineage>
</organism>
<gene>
    <name evidence="2" type="ORF">JF259_07325</name>
</gene>
<dbReference type="SUPFAM" id="SSF53448">
    <property type="entry name" value="Nucleotide-diphospho-sugar transferases"/>
    <property type="match status" value="1"/>
</dbReference>
<proteinExistence type="predicted"/>
<accession>A0A8J7ITU3</accession>
<dbReference type="CDD" id="cd00761">
    <property type="entry name" value="Glyco_tranf_GTA_type"/>
    <property type="match status" value="1"/>
</dbReference>
<evidence type="ECO:0000313" key="2">
    <source>
        <dbReference type="EMBL" id="MBJ6367895.1"/>
    </source>
</evidence>
<feature type="domain" description="Glycosyltransferase 2-like" evidence="1">
    <location>
        <begin position="6"/>
        <end position="133"/>
    </location>
</feature>
<comment type="caution">
    <text evidence="2">The sequence shown here is derived from an EMBL/GenBank/DDBJ whole genome shotgun (WGS) entry which is preliminary data.</text>
</comment>